<evidence type="ECO:0000313" key="7">
    <source>
        <dbReference type="Proteomes" id="UP000659654"/>
    </source>
</evidence>
<dbReference type="WBParaSite" id="BXY_0714400.1">
    <property type="protein sequence ID" value="BXY_0714400.1"/>
    <property type="gene ID" value="BXY_0714400"/>
</dbReference>
<dbReference type="SMR" id="A0A1I7S2B5"/>
<dbReference type="Proteomes" id="UP000582659">
    <property type="component" value="Unassembled WGS sequence"/>
</dbReference>
<dbReference type="InterPro" id="IPR008139">
    <property type="entry name" value="SaposinB_dom"/>
</dbReference>
<dbReference type="SUPFAM" id="SSF47862">
    <property type="entry name" value="Saposin"/>
    <property type="match status" value="1"/>
</dbReference>
<evidence type="ECO:0000256" key="1">
    <source>
        <dbReference type="ARBA" id="ARBA00023157"/>
    </source>
</evidence>
<evidence type="ECO:0000313" key="5">
    <source>
        <dbReference type="EMBL" id="CAG9114707.1"/>
    </source>
</evidence>
<feature type="chain" id="PRO_5035359660" evidence="2">
    <location>
        <begin position="19"/>
        <end position="105"/>
    </location>
</feature>
<organism evidence="6 8">
    <name type="scientific">Bursaphelenchus xylophilus</name>
    <name type="common">Pinewood nematode worm</name>
    <name type="synonym">Aphelenchoides xylophilus</name>
    <dbReference type="NCBI Taxonomy" id="6326"/>
    <lineage>
        <taxon>Eukaryota</taxon>
        <taxon>Metazoa</taxon>
        <taxon>Ecdysozoa</taxon>
        <taxon>Nematoda</taxon>
        <taxon>Chromadorea</taxon>
        <taxon>Rhabditida</taxon>
        <taxon>Tylenchina</taxon>
        <taxon>Tylenchomorpha</taxon>
        <taxon>Aphelenchoidea</taxon>
        <taxon>Aphelenchoididae</taxon>
        <taxon>Bursaphelenchus</taxon>
    </lineage>
</organism>
<proteinExistence type="predicted"/>
<keyword evidence="7" id="KW-1185">Reference proteome</keyword>
<dbReference type="AlphaFoldDB" id="A0A1I7S2B5"/>
<evidence type="ECO:0000259" key="3">
    <source>
        <dbReference type="PROSITE" id="PS50015"/>
    </source>
</evidence>
<sequence>MHLLPHILLSCLFVAISGIKIKNPWGEASCRLCLPFVDELKKGNRKSPIDVMKDICEHVTESRSREICRNTTAESLNGILTAFEKNKAATSRQVCQDAGRCHMEN</sequence>
<feature type="signal peptide" evidence="2">
    <location>
        <begin position="1"/>
        <end position="18"/>
    </location>
</feature>
<evidence type="ECO:0000313" key="4">
    <source>
        <dbReference type="EMBL" id="CAD5225537.1"/>
    </source>
</evidence>
<dbReference type="EMBL" id="CAJFCV020000004">
    <property type="protein sequence ID" value="CAG9114707.1"/>
    <property type="molecule type" value="Genomic_DNA"/>
</dbReference>
<dbReference type="EMBL" id="CAJFDI010000004">
    <property type="protein sequence ID" value="CAD5225537.1"/>
    <property type="molecule type" value="Genomic_DNA"/>
</dbReference>
<dbReference type="Proteomes" id="UP000659654">
    <property type="component" value="Unassembled WGS sequence"/>
</dbReference>
<name>A0A1I7S2B5_BURXY</name>
<dbReference type="Gene3D" id="1.10.225.10">
    <property type="entry name" value="Saposin-like"/>
    <property type="match status" value="1"/>
</dbReference>
<reference evidence="8" key="1">
    <citation type="submission" date="2016-11" db="UniProtKB">
        <authorList>
            <consortium name="WormBaseParasite"/>
        </authorList>
    </citation>
    <scope>IDENTIFICATION</scope>
</reference>
<keyword evidence="2" id="KW-0732">Signal</keyword>
<dbReference type="Proteomes" id="UP000095284">
    <property type="component" value="Unplaced"/>
</dbReference>
<evidence type="ECO:0000313" key="8">
    <source>
        <dbReference type="WBParaSite" id="BXY_0714400.1"/>
    </source>
</evidence>
<dbReference type="PROSITE" id="PS50015">
    <property type="entry name" value="SAP_B"/>
    <property type="match status" value="1"/>
</dbReference>
<evidence type="ECO:0000313" key="6">
    <source>
        <dbReference type="Proteomes" id="UP000095284"/>
    </source>
</evidence>
<feature type="domain" description="Saposin B-type" evidence="3">
    <location>
        <begin position="26"/>
        <end position="105"/>
    </location>
</feature>
<keyword evidence="1" id="KW-1015">Disulfide bond</keyword>
<protein>
    <submittedName>
        <fullName evidence="4">(pine wood nematode) hypothetical protein</fullName>
    </submittedName>
    <submittedName>
        <fullName evidence="8">Saposin B-type domain-containing protein</fullName>
    </submittedName>
</protein>
<evidence type="ECO:0000256" key="2">
    <source>
        <dbReference type="SAM" id="SignalP"/>
    </source>
</evidence>
<gene>
    <name evidence="4" type="ORF">BXYJ_LOCUS8594</name>
</gene>
<accession>A0A1I7S2B5</accession>
<reference evidence="5" key="2">
    <citation type="submission" date="2020-08" db="EMBL/GenBank/DDBJ databases">
        <authorList>
            <person name="Kikuchi T."/>
        </authorList>
    </citation>
    <scope>NUCLEOTIDE SEQUENCE</scope>
    <source>
        <strain evidence="4">Ka4C1</strain>
    </source>
</reference>
<dbReference type="InterPro" id="IPR011001">
    <property type="entry name" value="Saposin-like"/>
</dbReference>